<dbReference type="Pfam" id="PF11306">
    <property type="entry name" value="DUF3108"/>
    <property type="match status" value="1"/>
</dbReference>
<dbReference type="STRING" id="1434232.MAIT1_03056"/>
<evidence type="ECO:0000313" key="2">
    <source>
        <dbReference type="Proteomes" id="UP000194003"/>
    </source>
</evidence>
<keyword evidence="2" id="KW-1185">Reference proteome</keyword>
<evidence type="ECO:0008006" key="3">
    <source>
        <dbReference type="Google" id="ProtNLM"/>
    </source>
</evidence>
<dbReference type="Proteomes" id="UP000194003">
    <property type="component" value="Unassembled WGS sequence"/>
</dbReference>
<protein>
    <recommendedName>
        <fullName evidence="3">DUF3108 domain-containing protein</fullName>
    </recommendedName>
</protein>
<organism evidence="1 2">
    <name type="scientific">Magnetofaba australis IT-1</name>
    <dbReference type="NCBI Taxonomy" id="1434232"/>
    <lineage>
        <taxon>Bacteria</taxon>
        <taxon>Pseudomonadati</taxon>
        <taxon>Pseudomonadota</taxon>
        <taxon>Magnetococcia</taxon>
        <taxon>Magnetococcales</taxon>
        <taxon>Magnetococcaceae</taxon>
        <taxon>Magnetofaba</taxon>
    </lineage>
</organism>
<sequence>MLTYNIHWVGVPAGRALMRFYTPAQDVFRIEVEIESTGAAGFFYPLLDRIAITGARDGQKLQTLHYEKLQVKEKGRFTEQVFDRDKGVVIRALNHGKPEVLKQVGPEVNEPITALYVARAREAFSAGEEIEIPVVNGQQNYVGRMVVHPREELETPLGRFAVIPVSVHLKKSELFKQERAIQVWFTDDERRLPVRVETDVRIGFMAADLIAFDDGRGHKRDSR</sequence>
<dbReference type="AlphaFoldDB" id="A0A1Y2K5G9"/>
<accession>A0A1Y2K5G9</accession>
<evidence type="ECO:0000313" key="1">
    <source>
        <dbReference type="EMBL" id="OSM04942.1"/>
    </source>
</evidence>
<comment type="caution">
    <text evidence="1">The sequence shown here is derived from an EMBL/GenBank/DDBJ whole genome shotgun (WGS) entry which is preliminary data.</text>
</comment>
<reference evidence="1 2" key="1">
    <citation type="journal article" date="2016" name="BMC Genomics">
        <title>Combined genomic and structural analyses of a cultured magnetotactic bacterium reveals its niche adaptation to a dynamic environment.</title>
        <authorList>
            <person name="Araujo A.C."/>
            <person name="Morillo V."/>
            <person name="Cypriano J."/>
            <person name="Teixeira L.C."/>
            <person name="Leao P."/>
            <person name="Lyra S."/>
            <person name="Almeida L.G."/>
            <person name="Bazylinski D.A."/>
            <person name="Vasconcellos A.T."/>
            <person name="Abreu F."/>
            <person name="Lins U."/>
        </authorList>
    </citation>
    <scope>NUCLEOTIDE SEQUENCE [LARGE SCALE GENOMIC DNA]</scope>
    <source>
        <strain evidence="1 2">IT-1</strain>
    </source>
</reference>
<proteinExistence type="predicted"/>
<dbReference type="EMBL" id="LVJN01000018">
    <property type="protein sequence ID" value="OSM04942.1"/>
    <property type="molecule type" value="Genomic_DNA"/>
</dbReference>
<name>A0A1Y2K5G9_9PROT</name>
<dbReference type="InterPro" id="IPR021457">
    <property type="entry name" value="DUF3108"/>
</dbReference>
<gene>
    <name evidence="1" type="ORF">MAIT1_03056</name>
</gene>